<accession>A0A0D9V6U4</accession>
<name>A0A0D9V6U4_9ORYZ</name>
<dbReference type="HOGENOM" id="CLU_123592_0_0_1"/>
<protein>
    <submittedName>
        <fullName evidence="2">Uncharacterized protein</fullName>
    </submittedName>
</protein>
<keyword evidence="3" id="KW-1185">Reference proteome</keyword>
<dbReference type="Proteomes" id="UP000032180">
    <property type="component" value="Chromosome 1"/>
</dbReference>
<reference evidence="2" key="3">
    <citation type="submission" date="2015-04" db="UniProtKB">
        <authorList>
            <consortium name="EnsemblPlants"/>
        </authorList>
    </citation>
    <scope>IDENTIFICATION</scope>
</reference>
<organism evidence="2 3">
    <name type="scientific">Leersia perrieri</name>
    <dbReference type="NCBI Taxonomy" id="77586"/>
    <lineage>
        <taxon>Eukaryota</taxon>
        <taxon>Viridiplantae</taxon>
        <taxon>Streptophyta</taxon>
        <taxon>Embryophyta</taxon>
        <taxon>Tracheophyta</taxon>
        <taxon>Spermatophyta</taxon>
        <taxon>Magnoliopsida</taxon>
        <taxon>Liliopsida</taxon>
        <taxon>Poales</taxon>
        <taxon>Poaceae</taxon>
        <taxon>BOP clade</taxon>
        <taxon>Oryzoideae</taxon>
        <taxon>Oryzeae</taxon>
        <taxon>Oryzinae</taxon>
        <taxon>Leersia</taxon>
    </lineage>
</organism>
<dbReference type="EnsemblPlants" id="LPERR01G29510.1">
    <property type="protein sequence ID" value="LPERR01G29510.1"/>
    <property type="gene ID" value="LPERR01G29510"/>
</dbReference>
<feature type="compositionally biased region" description="Basic and acidic residues" evidence="1">
    <location>
        <begin position="28"/>
        <end position="45"/>
    </location>
</feature>
<evidence type="ECO:0000256" key="1">
    <source>
        <dbReference type="SAM" id="MobiDB-lite"/>
    </source>
</evidence>
<feature type="region of interest" description="Disordered" evidence="1">
    <location>
        <begin position="1"/>
        <end position="51"/>
    </location>
</feature>
<feature type="region of interest" description="Disordered" evidence="1">
    <location>
        <begin position="94"/>
        <end position="148"/>
    </location>
</feature>
<reference evidence="2 3" key="1">
    <citation type="submission" date="2012-08" db="EMBL/GenBank/DDBJ databases">
        <title>Oryza genome evolution.</title>
        <authorList>
            <person name="Wing R.A."/>
        </authorList>
    </citation>
    <scope>NUCLEOTIDE SEQUENCE</scope>
</reference>
<dbReference type="eggNOG" id="ENOG502R62C">
    <property type="taxonomic scope" value="Eukaryota"/>
</dbReference>
<feature type="compositionally biased region" description="Low complexity" evidence="1">
    <location>
        <begin position="1"/>
        <end position="10"/>
    </location>
</feature>
<evidence type="ECO:0000313" key="3">
    <source>
        <dbReference type="Proteomes" id="UP000032180"/>
    </source>
</evidence>
<proteinExistence type="predicted"/>
<evidence type="ECO:0000313" key="2">
    <source>
        <dbReference type="EnsemblPlants" id="LPERR01G29510.1"/>
    </source>
</evidence>
<dbReference type="AlphaFoldDB" id="A0A0D9V6U4"/>
<feature type="compositionally biased region" description="Low complexity" evidence="1">
    <location>
        <begin position="98"/>
        <end position="111"/>
    </location>
</feature>
<sequence length="148" mass="14806">MAAEARTESPAAPPAPALPVAPAAAASPEKRVLTGDAGKEEERPEPKRRRACVAALDSVPCAAPPLADGGDGSSFSFPRARGGFVVLETTPRFGSFNPPAAVVGAKAAPPADGQGSPEEEDGVAAREEGDGEDGNSQLVGPDGQGHKT</sequence>
<reference evidence="3" key="2">
    <citation type="submission" date="2013-12" db="EMBL/GenBank/DDBJ databases">
        <authorList>
            <person name="Yu Y."/>
            <person name="Lee S."/>
            <person name="de Baynast K."/>
            <person name="Wissotski M."/>
            <person name="Liu L."/>
            <person name="Talag J."/>
            <person name="Goicoechea J."/>
            <person name="Angelova A."/>
            <person name="Jetty R."/>
            <person name="Kudrna D."/>
            <person name="Golser W."/>
            <person name="Rivera L."/>
            <person name="Zhang J."/>
            <person name="Wing R."/>
        </authorList>
    </citation>
    <scope>NUCLEOTIDE SEQUENCE</scope>
</reference>
<dbReference type="Gramene" id="LPERR01G29510.1">
    <property type="protein sequence ID" value="LPERR01G29510.1"/>
    <property type="gene ID" value="LPERR01G29510"/>
</dbReference>